<evidence type="ECO:0000313" key="3">
    <source>
        <dbReference type="Proteomes" id="UP000037510"/>
    </source>
</evidence>
<keyword evidence="3" id="KW-1185">Reference proteome</keyword>
<gene>
    <name evidence="2" type="ORF">OBRU01_08809</name>
</gene>
<proteinExistence type="predicted"/>
<comment type="caution">
    <text evidence="2">The sequence shown here is derived from an EMBL/GenBank/DDBJ whole genome shotgun (WGS) entry which is preliminary data.</text>
</comment>
<feature type="domain" description="C2H2-type" evidence="1">
    <location>
        <begin position="21"/>
        <end position="42"/>
    </location>
</feature>
<name>A0A0L7LHB3_OPEBR</name>
<dbReference type="Proteomes" id="UP000037510">
    <property type="component" value="Unassembled WGS sequence"/>
</dbReference>
<dbReference type="PROSITE" id="PS00028">
    <property type="entry name" value="ZINC_FINGER_C2H2_1"/>
    <property type="match status" value="2"/>
</dbReference>
<reference evidence="2 3" key="1">
    <citation type="journal article" date="2015" name="Genome Biol. Evol.">
        <title>The genome of winter moth (Operophtera brumata) provides a genomic perspective on sexual dimorphism and phenology.</title>
        <authorList>
            <person name="Derks M.F."/>
            <person name="Smit S."/>
            <person name="Salis L."/>
            <person name="Schijlen E."/>
            <person name="Bossers A."/>
            <person name="Mateman C."/>
            <person name="Pijl A.S."/>
            <person name="de Ridder D."/>
            <person name="Groenen M.A."/>
            <person name="Visser M.E."/>
            <person name="Megens H.J."/>
        </authorList>
    </citation>
    <scope>NUCLEOTIDE SEQUENCE [LARGE SCALE GENOMIC DNA]</scope>
    <source>
        <strain evidence="2">WM2013NL</strain>
        <tissue evidence="2">Head and thorax</tissue>
    </source>
</reference>
<feature type="non-terminal residue" evidence="2">
    <location>
        <position position="92"/>
    </location>
</feature>
<feature type="domain" description="C2H2-type" evidence="1">
    <location>
        <begin position="62"/>
        <end position="83"/>
    </location>
</feature>
<accession>A0A0L7LHB3</accession>
<dbReference type="EMBL" id="JTDY01001194">
    <property type="protein sequence ID" value="KOB74586.1"/>
    <property type="molecule type" value="Genomic_DNA"/>
</dbReference>
<evidence type="ECO:0000259" key="1">
    <source>
        <dbReference type="PROSITE" id="PS00028"/>
    </source>
</evidence>
<dbReference type="InterPro" id="IPR013087">
    <property type="entry name" value="Znf_C2H2_type"/>
</dbReference>
<dbReference type="AlphaFoldDB" id="A0A0L7LHB3"/>
<protein>
    <recommendedName>
        <fullName evidence="1">C2H2-type domain-containing protein</fullName>
    </recommendedName>
</protein>
<dbReference type="SMART" id="SM00355">
    <property type="entry name" value="ZnF_C2H2"/>
    <property type="match status" value="2"/>
</dbReference>
<sequence>MTTYSNHMVKHNPSISGNLQCDMCKLYFRDQRKMYKHMNMYHLNKFSCMCMLLQSISGNLQCDMCKLYFRDQRKMYKHMNMYHLNKFSCMCM</sequence>
<organism evidence="2 3">
    <name type="scientific">Operophtera brumata</name>
    <name type="common">Winter moth</name>
    <name type="synonym">Phalaena brumata</name>
    <dbReference type="NCBI Taxonomy" id="104452"/>
    <lineage>
        <taxon>Eukaryota</taxon>
        <taxon>Metazoa</taxon>
        <taxon>Ecdysozoa</taxon>
        <taxon>Arthropoda</taxon>
        <taxon>Hexapoda</taxon>
        <taxon>Insecta</taxon>
        <taxon>Pterygota</taxon>
        <taxon>Neoptera</taxon>
        <taxon>Endopterygota</taxon>
        <taxon>Lepidoptera</taxon>
        <taxon>Glossata</taxon>
        <taxon>Ditrysia</taxon>
        <taxon>Geometroidea</taxon>
        <taxon>Geometridae</taxon>
        <taxon>Larentiinae</taxon>
        <taxon>Operophtera</taxon>
    </lineage>
</organism>
<evidence type="ECO:0000313" key="2">
    <source>
        <dbReference type="EMBL" id="KOB74586.1"/>
    </source>
</evidence>